<name>A0ACB8TDE8_9AGAM</name>
<evidence type="ECO:0000313" key="2">
    <source>
        <dbReference type="Proteomes" id="UP000814140"/>
    </source>
</evidence>
<sequence length="335" mass="37370">LVRDGWPNAVARLWQDVKEYGDMSFYESVPSTFEDLCRWAYLFLRTRNHDVAKGFVFLYRPENPSVLPGNGAEVVIRFQGFIGQCNLKPLGNWKGHVSYPLRHVITEFHVCPIVRTPDTAHRAVHYLELKPGPFITEMEAQVSCVEKIRTFVFRELLSTEDAAVAERGNGEGKTDLLSFQRRVFTKVQNGSDTLPSVLDPLDDPDGVVASMHRFWRVTEKIGLGRKLSNGHVERCSHLVFGSGDFVDVTARIEIANVQTEHGVPTVKVFLSPVTVVQLCKAKNVQEVRAATRLHQFLANNGARGQMMGIPSLESSEETHLGTGNVIGPVSGIIFD</sequence>
<dbReference type="Proteomes" id="UP000814140">
    <property type="component" value="Unassembled WGS sequence"/>
</dbReference>
<protein>
    <submittedName>
        <fullName evidence="1">Uncharacterized protein</fullName>
    </submittedName>
</protein>
<gene>
    <name evidence="1" type="ORF">BV25DRAFT_1797647</name>
</gene>
<feature type="non-terminal residue" evidence="1">
    <location>
        <position position="1"/>
    </location>
</feature>
<comment type="caution">
    <text evidence="1">The sequence shown here is derived from an EMBL/GenBank/DDBJ whole genome shotgun (WGS) entry which is preliminary data.</text>
</comment>
<dbReference type="EMBL" id="MU277193">
    <property type="protein sequence ID" value="KAI0066308.1"/>
    <property type="molecule type" value="Genomic_DNA"/>
</dbReference>
<proteinExistence type="predicted"/>
<reference evidence="1" key="1">
    <citation type="submission" date="2021-03" db="EMBL/GenBank/DDBJ databases">
        <authorList>
            <consortium name="DOE Joint Genome Institute"/>
            <person name="Ahrendt S."/>
            <person name="Looney B.P."/>
            <person name="Miyauchi S."/>
            <person name="Morin E."/>
            <person name="Drula E."/>
            <person name="Courty P.E."/>
            <person name="Chicoki N."/>
            <person name="Fauchery L."/>
            <person name="Kohler A."/>
            <person name="Kuo A."/>
            <person name="Labutti K."/>
            <person name="Pangilinan J."/>
            <person name="Lipzen A."/>
            <person name="Riley R."/>
            <person name="Andreopoulos W."/>
            <person name="He G."/>
            <person name="Johnson J."/>
            <person name="Barry K.W."/>
            <person name="Grigoriev I.V."/>
            <person name="Nagy L."/>
            <person name="Hibbett D."/>
            <person name="Henrissat B."/>
            <person name="Matheny P.B."/>
            <person name="Labbe J."/>
            <person name="Martin F."/>
        </authorList>
    </citation>
    <scope>NUCLEOTIDE SEQUENCE</scope>
    <source>
        <strain evidence="1">HHB10654</strain>
    </source>
</reference>
<keyword evidence="2" id="KW-1185">Reference proteome</keyword>
<accession>A0ACB8TDE8</accession>
<reference evidence="1" key="2">
    <citation type="journal article" date="2022" name="New Phytol.">
        <title>Evolutionary transition to the ectomycorrhizal habit in the genomes of a hyperdiverse lineage of mushroom-forming fungi.</title>
        <authorList>
            <person name="Looney B."/>
            <person name="Miyauchi S."/>
            <person name="Morin E."/>
            <person name="Drula E."/>
            <person name="Courty P.E."/>
            <person name="Kohler A."/>
            <person name="Kuo A."/>
            <person name="LaButti K."/>
            <person name="Pangilinan J."/>
            <person name="Lipzen A."/>
            <person name="Riley R."/>
            <person name="Andreopoulos W."/>
            <person name="He G."/>
            <person name="Johnson J."/>
            <person name="Nolan M."/>
            <person name="Tritt A."/>
            <person name="Barry K.W."/>
            <person name="Grigoriev I.V."/>
            <person name="Nagy L.G."/>
            <person name="Hibbett D."/>
            <person name="Henrissat B."/>
            <person name="Matheny P.B."/>
            <person name="Labbe J."/>
            <person name="Martin F.M."/>
        </authorList>
    </citation>
    <scope>NUCLEOTIDE SEQUENCE</scope>
    <source>
        <strain evidence="1">HHB10654</strain>
    </source>
</reference>
<organism evidence="1 2">
    <name type="scientific">Artomyces pyxidatus</name>
    <dbReference type="NCBI Taxonomy" id="48021"/>
    <lineage>
        <taxon>Eukaryota</taxon>
        <taxon>Fungi</taxon>
        <taxon>Dikarya</taxon>
        <taxon>Basidiomycota</taxon>
        <taxon>Agaricomycotina</taxon>
        <taxon>Agaricomycetes</taxon>
        <taxon>Russulales</taxon>
        <taxon>Auriscalpiaceae</taxon>
        <taxon>Artomyces</taxon>
    </lineage>
</organism>
<evidence type="ECO:0000313" key="1">
    <source>
        <dbReference type="EMBL" id="KAI0066308.1"/>
    </source>
</evidence>